<keyword evidence="2" id="KW-1185">Reference proteome</keyword>
<dbReference type="EMBL" id="AP023176">
    <property type="protein sequence ID" value="BCF93043.1"/>
    <property type="molecule type" value="Genomic_DNA"/>
</dbReference>
<dbReference type="Proteomes" id="UP000510888">
    <property type="component" value="Plasmid PPGU16_p1"/>
</dbReference>
<dbReference type="AlphaFoldDB" id="A0A7I8BWT2"/>
<accession>A0A7I8BWT2</accession>
<dbReference type="RefSeq" id="WP_180726523.1">
    <property type="nucleotide sequence ID" value="NZ_AP023176.1"/>
</dbReference>
<gene>
    <name evidence="1" type="ORF">PPGU16_61100</name>
</gene>
<geneLocation type="plasmid" evidence="1 2">
    <name>PPGU16_p1</name>
</geneLocation>
<keyword evidence="1" id="KW-0614">Plasmid</keyword>
<organism evidence="1 2">
    <name type="scientific">Paraburkholderia largidicola</name>
    <dbReference type="NCBI Taxonomy" id="3014751"/>
    <lineage>
        <taxon>Bacteria</taxon>
        <taxon>Pseudomonadati</taxon>
        <taxon>Pseudomonadota</taxon>
        <taxon>Betaproteobacteria</taxon>
        <taxon>Burkholderiales</taxon>
        <taxon>Burkholderiaceae</taxon>
        <taxon>Paraburkholderia</taxon>
    </lineage>
</organism>
<evidence type="ECO:0000313" key="1">
    <source>
        <dbReference type="EMBL" id="BCF93043.1"/>
    </source>
</evidence>
<sequence>MDIEGAVGTMTLMSKAVSAAQPKLRVMRLEASIDGTAVILTDVDLTGMGISREVCYRITVAELVSAIEVHGVEQWLDSLSR</sequence>
<protein>
    <submittedName>
        <fullName evidence="1">Uncharacterized protein</fullName>
    </submittedName>
</protein>
<reference evidence="1 2" key="1">
    <citation type="journal article" date="2020" name="Genes (Basel)">
        <title>Genomic Comparison of Insect Gut Symbionts from Divergent Burkholderia Subclades.</title>
        <authorList>
            <person name="Takeshita K."/>
            <person name="Kikuchi Y."/>
        </authorList>
    </citation>
    <scope>NUCLEOTIDE SEQUENCE [LARGE SCALE GENOMIC DNA]</scope>
    <source>
        <strain evidence="1 2">PGU16</strain>
        <plasmid evidence="1 2">PPGU16_p1</plasmid>
    </source>
</reference>
<name>A0A7I8BWT2_9BURK</name>
<proteinExistence type="predicted"/>
<dbReference type="KEGG" id="plad:PPGU16_61100"/>
<evidence type="ECO:0000313" key="2">
    <source>
        <dbReference type="Proteomes" id="UP000510888"/>
    </source>
</evidence>